<dbReference type="EMBL" id="BDIP01008069">
    <property type="protein sequence ID" value="GIQ91642.1"/>
    <property type="molecule type" value="Genomic_DNA"/>
</dbReference>
<accession>A0A9K3DB62</accession>
<proteinExistence type="predicted"/>
<comment type="caution">
    <text evidence="2">The sequence shown here is derived from an EMBL/GenBank/DDBJ whole genome shotgun (WGS) entry which is preliminary data.</text>
</comment>
<name>A0A9K3DB62_9EUKA</name>
<evidence type="ECO:0000313" key="3">
    <source>
        <dbReference type="Proteomes" id="UP000265618"/>
    </source>
</evidence>
<feature type="region of interest" description="Disordered" evidence="1">
    <location>
        <begin position="1"/>
        <end position="49"/>
    </location>
</feature>
<feature type="non-terminal residue" evidence="2">
    <location>
        <position position="1"/>
    </location>
</feature>
<feature type="compositionally biased region" description="Acidic residues" evidence="1">
    <location>
        <begin position="11"/>
        <end position="29"/>
    </location>
</feature>
<evidence type="ECO:0000256" key="1">
    <source>
        <dbReference type="SAM" id="MobiDB-lite"/>
    </source>
</evidence>
<dbReference type="Proteomes" id="UP000265618">
    <property type="component" value="Unassembled WGS sequence"/>
</dbReference>
<reference evidence="2 3" key="1">
    <citation type="journal article" date="2018" name="PLoS ONE">
        <title>The draft genome of Kipferlia bialata reveals reductive genome evolution in fornicate parasites.</title>
        <authorList>
            <person name="Tanifuji G."/>
            <person name="Takabayashi S."/>
            <person name="Kume K."/>
            <person name="Takagi M."/>
            <person name="Nakayama T."/>
            <person name="Kamikawa R."/>
            <person name="Inagaki Y."/>
            <person name="Hashimoto T."/>
        </authorList>
    </citation>
    <scope>NUCLEOTIDE SEQUENCE [LARGE SCALE GENOMIC DNA]</scope>
    <source>
        <strain evidence="2">NY0173</strain>
    </source>
</reference>
<gene>
    <name evidence="2" type="ORF">KIPB_014986</name>
</gene>
<keyword evidence="3" id="KW-1185">Reference proteome</keyword>
<protein>
    <submittedName>
        <fullName evidence="2">Uncharacterized protein</fullName>
    </submittedName>
</protein>
<dbReference type="AlphaFoldDB" id="A0A9K3DB62"/>
<evidence type="ECO:0000313" key="2">
    <source>
        <dbReference type="EMBL" id="GIQ91642.1"/>
    </source>
</evidence>
<sequence>IVEVMAMPSADTEETSPPDANPDADESEADETHFTNVDVPDTLDNRHTG</sequence>
<organism evidence="2 3">
    <name type="scientific">Kipferlia bialata</name>
    <dbReference type="NCBI Taxonomy" id="797122"/>
    <lineage>
        <taxon>Eukaryota</taxon>
        <taxon>Metamonada</taxon>
        <taxon>Carpediemonas-like organisms</taxon>
        <taxon>Kipferlia</taxon>
    </lineage>
</organism>